<evidence type="ECO:0000256" key="1">
    <source>
        <dbReference type="ARBA" id="ARBA00005010"/>
    </source>
</evidence>
<comment type="pathway">
    <text evidence="1">Porphyrin-containing compound metabolism; siroheme biosynthesis; sirohydrochlorin from precorrin-2: step 1/1.</text>
</comment>
<dbReference type="PANTHER" id="PTHR35330">
    <property type="entry name" value="SIROHEME BIOSYNTHESIS PROTEIN MET8"/>
    <property type="match status" value="1"/>
</dbReference>
<evidence type="ECO:0000256" key="3">
    <source>
        <dbReference type="ARBA" id="ARBA00023002"/>
    </source>
</evidence>
<keyword evidence="9" id="KW-1185">Reference proteome</keyword>
<dbReference type="Pfam" id="PF22440">
    <property type="entry name" value="SirC_C"/>
    <property type="match status" value="1"/>
</dbReference>
<reference evidence="8 9" key="1">
    <citation type="submission" date="2023-11" db="EMBL/GenBank/DDBJ databases">
        <title>Bacillus jintuensis, isolated from a mudflat on the Beibu Gulf coast.</title>
        <authorList>
            <person name="Li M."/>
        </authorList>
    </citation>
    <scope>NUCLEOTIDE SEQUENCE [LARGE SCALE GENOMIC DNA]</scope>
    <source>
        <strain evidence="8 9">31A1R</strain>
    </source>
</reference>
<dbReference type="NCBIfam" id="NF005222">
    <property type="entry name" value="PRK06718.1"/>
    <property type="match status" value="1"/>
</dbReference>
<name>A0ABU5J0R2_9BACI</name>
<dbReference type="EC" id="1.3.1.76" evidence="2"/>
<evidence type="ECO:0000313" key="8">
    <source>
        <dbReference type="EMBL" id="MDZ5473008.1"/>
    </source>
</evidence>
<dbReference type="PANTHER" id="PTHR35330:SF1">
    <property type="entry name" value="SIROHEME BIOSYNTHESIS PROTEIN MET8"/>
    <property type="match status" value="1"/>
</dbReference>
<evidence type="ECO:0000259" key="7">
    <source>
        <dbReference type="Pfam" id="PF14824"/>
    </source>
</evidence>
<comment type="catalytic activity">
    <reaction evidence="6">
        <text>precorrin-2 + NAD(+) = sirohydrochlorin + NADH + 2 H(+)</text>
        <dbReference type="Rhea" id="RHEA:15613"/>
        <dbReference type="ChEBI" id="CHEBI:15378"/>
        <dbReference type="ChEBI" id="CHEBI:57540"/>
        <dbReference type="ChEBI" id="CHEBI:57945"/>
        <dbReference type="ChEBI" id="CHEBI:58351"/>
        <dbReference type="ChEBI" id="CHEBI:58827"/>
        <dbReference type="EC" id="1.3.1.76"/>
    </reaction>
</comment>
<evidence type="ECO:0000256" key="6">
    <source>
        <dbReference type="ARBA" id="ARBA00047561"/>
    </source>
</evidence>
<dbReference type="InterPro" id="IPR028161">
    <property type="entry name" value="Met8-like"/>
</dbReference>
<sequence>MEEYYPVSLQLKGKVVVVIGGGKIAERKIKGLLNTGAKIELISPTITEGLKGLVEATKIKWLEKSFSPEDVNDAFLILAATNDRATNQAVQQAVNPYQLLNLADQHEESNFIIPSVMRRGKLNIAVTTSGASPTLSKQIKKQLEETYDERYESYIDFLFRCRQYVLKHVSDTQQKKKILSSLVDDPIYFKSVNRDALFLELLHQDLD</sequence>
<dbReference type="Pfam" id="PF14824">
    <property type="entry name" value="Sirohm_synth_M"/>
    <property type="match status" value="1"/>
</dbReference>
<dbReference type="SUPFAM" id="SSF51735">
    <property type="entry name" value="NAD(P)-binding Rossmann-fold domains"/>
    <property type="match status" value="1"/>
</dbReference>
<proteinExistence type="predicted"/>
<evidence type="ECO:0000256" key="5">
    <source>
        <dbReference type="ARBA" id="ARBA00023244"/>
    </source>
</evidence>
<protein>
    <recommendedName>
        <fullName evidence="2">precorrin-2 dehydrogenase</fullName>
        <ecNumber evidence="2">1.3.1.76</ecNumber>
    </recommendedName>
</protein>
<dbReference type="Pfam" id="PF13241">
    <property type="entry name" value="NAD_binding_7"/>
    <property type="match status" value="1"/>
</dbReference>
<keyword evidence="5" id="KW-0627">Porphyrin biosynthesis</keyword>
<dbReference type="InterPro" id="IPR028281">
    <property type="entry name" value="Sirohaem_synthase_central"/>
</dbReference>
<accession>A0ABU5J0R2</accession>
<dbReference type="EMBL" id="JAXOFX010000010">
    <property type="protein sequence ID" value="MDZ5473008.1"/>
    <property type="molecule type" value="Genomic_DNA"/>
</dbReference>
<dbReference type="NCBIfam" id="TIGR01470">
    <property type="entry name" value="cysG_Nterm"/>
    <property type="match status" value="1"/>
</dbReference>
<dbReference type="InterPro" id="IPR006367">
    <property type="entry name" value="Sirohaem_synthase_N"/>
</dbReference>
<keyword evidence="3" id="KW-0560">Oxidoreductase</keyword>
<gene>
    <name evidence="8" type="ORF">SM124_14920</name>
</gene>
<dbReference type="InterPro" id="IPR042518">
    <property type="entry name" value="SirC_C"/>
</dbReference>
<organism evidence="8 9">
    <name type="scientific">Robertmurraya mangrovi</name>
    <dbReference type="NCBI Taxonomy" id="3098077"/>
    <lineage>
        <taxon>Bacteria</taxon>
        <taxon>Bacillati</taxon>
        <taxon>Bacillota</taxon>
        <taxon>Bacilli</taxon>
        <taxon>Bacillales</taxon>
        <taxon>Bacillaceae</taxon>
        <taxon>Robertmurraya</taxon>
    </lineage>
</organism>
<evidence type="ECO:0000313" key="9">
    <source>
        <dbReference type="Proteomes" id="UP001290455"/>
    </source>
</evidence>
<feature type="domain" description="Siroheme synthase central" evidence="7">
    <location>
        <begin position="119"/>
        <end position="145"/>
    </location>
</feature>
<dbReference type="RefSeq" id="WP_322447310.1">
    <property type="nucleotide sequence ID" value="NZ_JAXOFX010000010.1"/>
</dbReference>
<dbReference type="Proteomes" id="UP001290455">
    <property type="component" value="Unassembled WGS sequence"/>
</dbReference>
<dbReference type="InterPro" id="IPR036291">
    <property type="entry name" value="NAD(P)-bd_dom_sf"/>
</dbReference>
<dbReference type="SUPFAM" id="SSF75615">
    <property type="entry name" value="Siroheme synthase middle domains-like"/>
    <property type="match status" value="1"/>
</dbReference>
<comment type="caution">
    <text evidence="8">The sequence shown here is derived from an EMBL/GenBank/DDBJ whole genome shotgun (WGS) entry which is preliminary data.</text>
</comment>
<keyword evidence="4" id="KW-0520">NAD</keyword>
<evidence type="ECO:0000256" key="4">
    <source>
        <dbReference type="ARBA" id="ARBA00023027"/>
    </source>
</evidence>
<dbReference type="Gene3D" id="1.10.8.610">
    <property type="entry name" value="SirC, precorrin-2 dehydrogenase, C-terminal helical domain-like"/>
    <property type="match status" value="1"/>
</dbReference>
<dbReference type="Gene3D" id="3.40.50.720">
    <property type="entry name" value="NAD(P)-binding Rossmann-like Domain"/>
    <property type="match status" value="1"/>
</dbReference>
<evidence type="ECO:0000256" key="2">
    <source>
        <dbReference type="ARBA" id="ARBA00012400"/>
    </source>
</evidence>